<gene>
    <name evidence="3" type="ORF">ISN45_Aa07g038620</name>
</gene>
<dbReference type="GO" id="GO:0008270">
    <property type="term" value="F:zinc ion binding"/>
    <property type="evidence" value="ECO:0007669"/>
    <property type="project" value="InterPro"/>
</dbReference>
<reference evidence="3 4" key="1">
    <citation type="submission" date="2020-12" db="EMBL/GenBank/DDBJ databases">
        <title>Concerted genomic and epigenomic changes stabilize Arabidopsis allopolyploids.</title>
        <authorList>
            <person name="Chen Z."/>
        </authorList>
    </citation>
    <scope>NUCLEOTIDE SEQUENCE [LARGE SCALE GENOMIC DNA]</scope>
    <source>
        <strain evidence="3">Allo738</strain>
        <tissue evidence="3">Leaf</tissue>
    </source>
</reference>
<name>A0A8T1YDF3_9BRAS</name>
<dbReference type="SMART" id="SM00343">
    <property type="entry name" value="ZnF_C2HC"/>
    <property type="match status" value="2"/>
</dbReference>
<keyword evidence="3" id="KW-0548">Nucleotidyltransferase</keyword>
<feature type="region of interest" description="Disordered" evidence="1">
    <location>
        <begin position="420"/>
        <end position="494"/>
    </location>
</feature>
<proteinExistence type="predicted"/>
<dbReference type="InterPro" id="IPR025558">
    <property type="entry name" value="DUF4283"/>
</dbReference>
<dbReference type="PANTHER" id="PTHR33116">
    <property type="entry name" value="REVERSE TRANSCRIPTASE ZINC-BINDING DOMAIN-CONTAINING PROTEIN-RELATED-RELATED"/>
    <property type="match status" value="1"/>
</dbReference>
<accession>A0A8T1YDF3</accession>
<dbReference type="InterPro" id="IPR000477">
    <property type="entry name" value="RT_dom"/>
</dbReference>
<dbReference type="Proteomes" id="UP000694240">
    <property type="component" value="Chromosome 12"/>
</dbReference>
<feature type="compositionally biased region" description="Polar residues" evidence="1">
    <location>
        <begin position="420"/>
        <end position="445"/>
    </location>
</feature>
<sequence length="1665" mass="187236">MAKKKRIPKFSSPFSSNTPPKILRSGKSSPPPPSSAHVSEQNPSPLPGVSSSNSPSSASKQSSPPLSPRSEKTTQTSSPIVPASPVTGSHQISEKAATFDGPIPISATNPAAKPSWSGVVQGPNKKMTKKGDSFLLDSGEFCVTIPNSVIEKNQHRWEAFIVAQFHGKAPSPGALHAIVNGIWSNRLKNITVSKLSERAFLIKIPCSITRKRVLAQGMWHIEKQSMFVAKWEPGLQPVIPELTSAPVWLDFHKVPPQFYSEEGLEHIAGLLGDPIFLHPNTASMTNLEVARVYTLIDPTKPLPEAVNVRFESGHIQRVEVSSPWLPPTCDHCKEVGHSIKRCPTAPITCTVCNSSGHQTESCPRGKKTRVDTDEEAVKKTKKKKKSSKKKKIASTQSSVAAGGTIVIDIGLEKLKENETLNSKPMSNSGQSKHGSVSYSGQSKHGSMSDSGQSKQGSDDSSSSDSNVSSDSDSSVSSFEEDAKPDDSENFSPVISKRNKKLQKKRWNSSCNYEYAELGKIWVLWDPVVLVSVLRKSAQQITCLVKLPQVTSDFVVTFVYAVNCRYGRRDLWQELVQLAADTTINSKPWLILGDFNQALDPVDASTGGTRVTGGMAEFRDCLLTSHLFDLPFRGYHFTWWNKQEDYPIAKKLDRILVNDNWQLAFPSSFGSFGEPEFSDHSPSCVSICSQNIARKTPFKFSNFLLHHEDFITTIREVWERLLYHGTSMFTLSRKLKFLKRTIKSFSKDHFSGLELKVQQAFKELTACQNSLLLAPSPILASREKEAHRVWLNLAIAEERFFCQKSRVNWLANGDLNTSFFKRMVATRRSANLIHYLLDNSGRKIENHEELANHCVGFFTELLGNGSNPLTQDDITRIQAISTFSCDNEMRDMLVAEITDEEIKSEFFNMPRNKSPGPDGYSPEFFTYTWSVIGEDVLKAVKEFFLSGQLLKQWNNTAITLIPKKPNADKITDFRPISCCNVLYKVISKILARRLEHLLTLWISPSQSAFVKGRLLSENVLLATELVQGFGQKNISRRGVLKVDLRKAFDSVSWDFILQVLLAANIPQTYVNWIKQCLTTTSFSININGSLCGFFRGANGLRQGDPLSPSLFVIALEIFTRLLEKKFDDGSIGYHPKAKDLKISSLAFADDLMIFYDGKISSLHGITSVLNDFQALSGLAMNREKSGIYTAGLSPQESIGTMSFGFLNGSFPFRYLGLPLLHRKLRRTDYSPLIDQISARFNHWTTKTLSFAGRLQLISSVIYSSVNFWMSTFILPKCCLSTIESLCNRFLWSADITKKGGIKVSWQQACLPKSEGGLGLRNFRIWNKTLNLRLIWLLFTNTSSLWVAWTRYHRLRNANFWNAKPSDQHSWIWKALLDLRPLAKRFLRCKVANGKTASYWYDHWNNLGPLIEHVGSSGPQLMGIPDSALVEDAIGHSGWLLPSAHTRNSTLVSLRDVLLETQIPAVSLGPDTYHWSINGSSSTVFLSKQTWEELRPVSIVKSWAKVVWYKGHIPKFAFTFWVTHLDRLPVRSRLAAWGINTPTTCCTCNREIETRDHLFLHCDYSSQIWSIVLSRLGQPRLNFTDWSDLIVWLSSSSGSQSLTLKRLTVQVTIFSIWKERNNRLHNMVSTSHLVIFNQIDRSIRDSILARINRRKFRNLLSRWFTYE</sequence>
<dbReference type="Pfam" id="PF14111">
    <property type="entry name" value="DUF4283"/>
    <property type="match status" value="1"/>
</dbReference>
<evidence type="ECO:0000313" key="3">
    <source>
        <dbReference type="EMBL" id="KAG7543987.1"/>
    </source>
</evidence>
<keyword evidence="4" id="KW-1185">Reference proteome</keyword>
<dbReference type="PROSITE" id="PS50878">
    <property type="entry name" value="RT_POL"/>
    <property type="match status" value="1"/>
</dbReference>
<evidence type="ECO:0000259" key="2">
    <source>
        <dbReference type="PROSITE" id="PS50878"/>
    </source>
</evidence>
<dbReference type="InterPro" id="IPR001878">
    <property type="entry name" value="Znf_CCHC"/>
</dbReference>
<dbReference type="Pfam" id="PF13966">
    <property type="entry name" value="zf-RVT"/>
    <property type="match status" value="1"/>
</dbReference>
<feature type="compositionally biased region" description="Basic residues" evidence="1">
    <location>
        <begin position="379"/>
        <end position="392"/>
    </location>
</feature>
<organism evidence="3 4">
    <name type="scientific">Arabidopsis thaliana x Arabidopsis arenosa</name>
    <dbReference type="NCBI Taxonomy" id="1240361"/>
    <lineage>
        <taxon>Eukaryota</taxon>
        <taxon>Viridiplantae</taxon>
        <taxon>Streptophyta</taxon>
        <taxon>Embryophyta</taxon>
        <taxon>Tracheophyta</taxon>
        <taxon>Spermatophyta</taxon>
        <taxon>Magnoliopsida</taxon>
        <taxon>eudicotyledons</taxon>
        <taxon>Gunneridae</taxon>
        <taxon>Pentapetalae</taxon>
        <taxon>rosids</taxon>
        <taxon>malvids</taxon>
        <taxon>Brassicales</taxon>
        <taxon>Brassicaceae</taxon>
        <taxon>Camelineae</taxon>
        <taxon>Arabidopsis</taxon>
    </lineage>
</organism>
<dbReference type="PANTHER" id="PTHR33116:SF78">
    <property type="entry name" value="OS12G0587133 PROTEIN"/>
    <property type="match status" value="1"/>
</dbReference>
<dbReference type="InterPro" id="IPR026960">
    <property type="entry name" value="RVT-Znf"/>
</dbReference>
<dbReference type="GO" id="GO:0003964">
    <property type="term" value="F:RNA-directed DNA polymerase activity"/>
    <property type="evidence" value="ECO:0007669"/>
    <property type="project" value="UniProtKB-KW"/>
</dbReference>
<keyword evidence="3" id="KW-0808">Transferase</keyword>
<feature type="compositionally biased region" description="Low complexity" evidence="1">
    <location>
        <begin position="447"/>
        <end position="477"/>
    </location>
</feature>
<feature type="compositionally biased region" description="Basic and acidic residues" evidence="1">
    <location>
        <begin position="368"/>
        <end position="378"/>
    </location>
</feature>
<dbReference type="Pfam" id="PF03372">
    <property type="entry name" value="Exo_endo_phos"/>
    <property type="match status" value="1"/>
</dbReference>
<feature type="region of interest" description="Disordered" evidence="1">
    <location>
        <begin position="1"/>
        <end position="124"/>
    </location>
</feature>
<dbReference type="Pfam" id="PF00078">
    <property type="entry name" value="RVT_1"/>
    <property type="match status" value="1"/>
</dbReference>
<feature type="domain" description="Reverse transcriptase" evidence="2">
    <location>
        <begin position="941"/>
        <end position="1218"/>
    </location>
</feature>
<keyword evidence="3" id="KW-0695">RNA-directed DNA polymerase</keyword>
<feature type="compositionally biased region" description="Low complexity" evidence="1">
    <location>
        <begin position="47"/>
        <end position="64"/>
    </location>
</feature>
<dbReference type="InterPro" id="IPR005135">
    <property type="entry name" value="Endo/exonuclease/phosphatase"/>
</dbReference>
<dbReference type="GO" id="GO:0003676">
    <property type="term" value="F:nucleic acid binding"/>
    <property type="evidence" value="ECO:0007669"/>
    <property type="project" value="InterPro"/>
</dbReference>
<dbReference type="CDD" id="cd01650">
    <property type="entry name" value="RT_nLTR_like"/>
    <property type="match status" value="1"/>
</dbReference>
<feature type="region of interest" description="Disordered" evidence="1">
    <location>
        <begin position="354"/>
        <end position="398"/>
    </location>
</feature>
<dbReference type="EMBL" id="JAEFBK010000012">
    <property type="protein sequence ID" value="KAG7543987.1"/>
    <property type="molecule type" value="Genomic_DNA"/>
</dbReference>
<comment type="caution">
    <text evidence="3">The sequence shown here is derived from an EMBL/GenBank/DDBJ whole genome shotgun (WGS) entry which is preliminary data.</text>
</comment>
<evidence type="ECO:0000313" key="4">
    <source>
        <dbReference type="Proteomes" id="UP000694240"/>
    </source>
</evidence>
<evidence type="ECO:0000256" key="1">
    <source>
        <dbReference type="SAM" id="MobiDB-lite"/>
    </source>
</evidence>
<protein>
    <submittedName>
        <fullName evidence="3">Reverse transcriptase domain</fullName>
    </submittedName>
</protein>